<keyword evidence="6" id="KW-1185">Reference proteome</keyword>
<evidence type="ECO:0000256" key="3">
    <source>
        <dbReference type="ARBA" id="ARBA00023274"/>
    </source>
</evidence>
<dbReference type="PANTHER" id="PTHR10744:SF1">
    <property type="entry name" value="SMALL RIBOSOMAL SUBUNIT PROTEIN US17M"/>
    <property type="match status" value="1"/>
</dbReference>
<evidence type="ECO:0000256" key="1">
    <source>
        <dbReference type="ARBA" id="ARBA00010254"/>
    </source>
</evidence>
<reference evidence="5 6" key="1">
    <citation type="submission" date="2019-02" db="EMBL/GenBank/DDBJ databases">
        <title>Genome sequencing of the rare red list fungi Hericium alpestre (H. flagellum).</title>
        <authorList>
            <person name="Buettner E."/>
            <person name="Kellner H."/>
        </authorList>
    </citation>
    <scope>NUCLEOTIDE SEQUENCE [LARGE SCALE GENOMIC DNA]</scope>
    <source>
        <strain evidence="5 6">DSM 108284</strain>
    </source>
</reference>
<dbReference type="GO" id="GO:0006412">
    <property type="term" value="P:translation"/>
    <property type="evidence" value="ECO:0007669"/>
    <property type="project" value="InterPro"/>
</dbReference>
<dbReference type="Pfam" id="PF00366">
    <property type="entry name" value="Ribosomal_S17"/>
    <property type="match status" value="1"/>
</dbReference>
<keyword evidence="2" id="KW-0689">Ribosomal protein</keyword>
<dbReference type="Proteomes" id="UP000298061">
    <property type="component" value="Unassembled WGS sequence"/>
</dbReference>
<dbReference type="GO" id="GO:0005840">
    <property type="term" value="C:ribosome"/>
    <property type="evidence" value="ECO:0007669"/>
    <property type="project" value="UniProtKB-KW"/>
</dbReference>
<feature type="region of interest" description="Disordered" evidence="4">
    <location>
        <begin position="83"/>
        <end position="104"/>
    </location>
</feature>
<organism evidence="5 6">
    <name type="scientific">Hericium alpestre</name>
    <dbReference type="NCBI Taxonomy" id="135208"/>
    <lineage>
        <taxon>Eukaryota</taxon>
        <taxon>Fungi</taxon>
        <taxon>Dikarya</taxon>
        <taxon>Basidiomycota</taxon>
        <taxon>Agaricomycotina</taxon>
        <taxon>Agaricomycetes</taxon>
        <taxon>Russulales</taxon>
        <taxon>Hericiaceae</taxon>
        <taxon>Hericium</taxon>
    </lineage>
</organism>
<evidence type="ECO:0000313" key="5">
    <source>
        <dbReference type="EMBL" id="TFY76058.1"/>
    </source>
</evidence>
<evidence type="ECO:0008006" key="7">
    <source>
        <dbReference type="Google" id="ProtNLM"/>
    </source>
</evidence>
<dbReference type="GO" id="GO:0005739">
    <property type="term" value="C:mitochondrion"/>
    <property type="evidence" value="ECO:0007669"/>
    <property type="project" value="TreeGrafter"/>
</dbReference>
<gene>
    <name evidence="5" type="ORF">EWM64_g7956</name>
</gene>
<dbReference type="OrthoDB" id="274752at2759"/>
<accession>A0A4Y9ZRC5</accession>
<dbReference type="SUPFAM" id="SSF50249">
    <property type="entry name" value="Nucleic acid-binding proteins"/>
    <property type="match status" value="1"/>
</dbReference>
<protein>
    <recommendedName>
        <fullName evidence="7">Nucleic acid-binding protein</fullName>
    </recommendedName>
</protein>
<name>A0A4Y9ZRC5_9AGAM</name>
<evidence type="ECO:0000313" key="6">
    <source>
        <dbReference type="Proteomes" id="UP000298061"/>
    </source>
</evidence>
<dbReference type="Gene3D" id="2.40.50.140">
    <property type="entry name" value="Nucleic acid-binding proteins"/>
    <property type="match status" value="1"/>
</dbReference>
<comment type="caution">
    <text evidence="5">The sequence shown here is derived from an EMBL/GenBank/DDBJ whole genome shotgun (WGS) entry which is preliminary data.</text>
</comment>
<evidence type="ECO:0000256" key="4">
    <source>
        <dbReference type="SAM" id="MobiDB-lite"/>
    </source>
</evidence>
<proteinExistence type="inferred from homology"/>
<comment type="similarity">
    <text evidence="1">Belongs to the universal ribosomal protein uS17 family.</text>
</comment>
<evidence type="ECO:0000256" key="2">
    <source>
        <dbReference type="ARBA" id="ARBA00022980"/>
    </source>
</evidence>
<keyword evidence="3" id="KW-0687">Ribonucleoprotein</keyword>
<dbReference type="InterPro" id="IPR000266">
    <property type="entry name" value="Ribosomal_uS17"/>
</dbReference>
<dbReference type="PANTHER" id="PTHR10744">
    <property type="entry name" value="40S RIBOSOMAL PROTEIN S11 FAMILY MEMBER"/>
    <property type="match status" value="1"/>
</dbReference>
<dbReference type="AlphaFoldDB" id="A0A4Y9ZRC5"/>
<dbReference type="GO" id="GO:0003735">
    <property type="term" value="F:structural constituent of ribosome"/>
    <property type="evidence" value="ECO:0007669"/>
    <property type="project" value="InterPro"/>
</dbReference>
<dbReference type="GO" id="GO:1990904">
    <property type="term" value="C:ribonucleoprotein complex"/>
    <property type="evidence" value="ECO:0007669"/>
    <property type="project" value="UniProtKB-KW"/>
</dbReference>
<dbReference type="EMBL" id="SFCI01001336">
    <property type="protein sequence ID" value="TFY76058.1"/>
    <property type="molecule type" value="Genomic_DNA"/>
</dbReference>
<dbReference type="STRING" id="135208.A0A4Y9ZRC5"/>
<dbReference type="InterPro" id="IPR012340">
    <property type="entry name" value="NA-bd_OB-fold"/>
</dbReference>
<feature type="compositionally biased region" description="Low complexity" evidence="4">
    <location>
        <begin position="89"/>
        <end position="104"/>
    </location>
</feature>
<dbReference type="CDD" id="cd00364">
    <property type="entry name" value="Ribosomal_uS17"/>
    <property type="match status" value="1"/>
</dbReference>
<sequence>MPPMSLTGTVTKVGFMNKTATVTVNRWVVHDLTHKRILRSKKYLIHDEHNRLRMDDSVLIQNCPPISARKRFTLRNILSSPETERELAHAQQAREAAEAAEAAQ</sequence>